<dbReference type="GO" id="GO:0016874">
    <property type="term" value="F:ligase activity"/>
    <property type="evidence" value="ECO:0007669"/>
    <property type="project" value="UniProtKB-KW"/>
</dbReference>
<feature type="domain" description="AMP-dependent synthetase/ligase" evidence="1">
    <location>
        <begin position="12"/>
        <end position="379"/>
    </location>
</feature>
<dbReference type="GO" id="GO:0044550">
    <property type="term" value="P:secondary metabolite biosynthetic process"/>
    <property type="evidence" value="ECO:0007669"/>
    <property type="project" value="TreeGrafter"/>
</dbReference>
<dbReference type="InterPro" id="IPR042099">
    <property type="entry name" value="ANL_N_sf"/>
</dbReference>
<reference evidence="3 4" key="1">
    <citation type="submission" date="2018-06" db="EMBL/GenBank/DDBJ databases">
        <authorList>
            <consortium name="Pathogen Informatics"/>
            <person name="Doyle S."/>
        </authorList>
    </citation>
    <scope>NUCLEOTIDE SEQUENCE [LARGE SCALE GENOMIC DNA]</scope>
    <source>
        <strain evidence="3 4">NCTC13093</strain>
    </source>
</reference>
<dbReference type="PANTHER" id="PTHR45527">
    <property type="entry name" value="NONRIBOSOMAL PEPTIDE SYNTHETASE"/>
    <property type="match status" value="1"/>
</dbReference>
<dbReference type="Pfam" id="PF00501">
    <property type="entry name" value="AMP-binding"/>
    <property type="match status" value="1"/>
</dbReference>
<dbReference type="Gene3D" id="3.40.50.12780">
    <property type="entry name" value="N-terminal domain of ligase-like"/>
    <property type="match status" value="1"/>
</dbReference>
<dbReference type="Proteomes" id="UP000250086">
    <property type="component" value="Unassembled WGS sequence"/>
</dbReference>
<protein>
    <submittedName>
        <fullName evidence="3">D-alanine--poly(Phosphoribitol) ligase subunit 1</fullName>
        <ecNumber evidence="3">6.1.1.13</ecNumber>
    </submittedName>
</protein>
<dbReference type="InterPro" id="IPR045851">
    <property type="entry name" value="AMP-bd_C_sf"/>
</dbReference>
<evidence type="ECO:0000313" key="4">
    <source>
        <dbReference type="Proteomes" id="UP000250086"/>
    </source>
</evidence>
<gene>
    <name evidence="3" type="primary">dltA</name>
    <name evidence="3" type="ORF">NCTC13093_00924</name>
</gene>
<dbReference type="EC" id="6.1.1.13" evidence="3"/>
<accession>A0A2X0WGN6</accession>
<dbReference type="SUPFAM" id="SSF56801">
    <property type="entry name" value="Acetyl-CoA synthetase-like"/>
    <property type="match status" value="1"/>
</dbReference>
<evidence type="ECO:0000259" key="1">
    <source>
        <dbReference type="Pfam" id="PF00501"/>
    </source>
</evidence>
<organism evidence="3 4">
    <name type="scientific">Anaerobiospirillum thomasii</name>
    <dbReference type="NCBI Taxonomy" id="179995"/>
    <lineage>
        <taxon>Bacteria</taxon>
        <taxon>Pseudomonadati</taxon>
        <taxon>Pseudomonadota</taxon>
        <taxon>Gammaproteobacteria</taxon>
        <taxon>Aeromonadales</taxon>
        <taxon>Succinivibrionaceae</taxon>
        <taxon>Anaerobiospirillum</taxon>
    </lineage>
</organism>
<dbReference type="AlphaFoldDB" id="A0A2X0WGN6"/>
<dbReference type="Gene3D" id="3.30.300.30">
    <property type="match status" value="1"/>
</dbReference>
<dbReference type="InterPro" id="IPR020845">
    <property type="entry name" value="AMP-binding_CS"/>
</dbReference>
<proteinExistence type="predicted"/>
<dbReference type="EMBL" id="UAPV01000001">
    <property type="protein sequence ID" value="SPT69547.1"/>
    <property type="molecule type" value="Genomic_DNA"/>
</dbReference>
<evidence type="ECO:0000313" key="3">
    <source>
        <dbReference type="EMBL" id="SPT69547.1"/>
    </source>
</evidence>
<dbReference type="GO" id="GO:0031177">
    <property type="term" value="F:phosphopantetheine binding"/>
    <property type="evidence" value="ECO:0007669"/>
    <property type="project" value="TreeGrafter"/>
</dbReference>
<name>A0A2X0WGN6_9GAMM</name>
<dbReference type="Pfam" id="PF13193">
    <property type="entry name" value="AMP-binding_C"/>
    <property type="match status" value="1"/>
</dbReference>
<dbReference type="PROSITE" id="PS00455">
    <property type="entry name" value="AMP_BINDING"/>
    <property type="match status" value="1"/>
</dbReference>
<evidence type="ECO:0000259" key="2">
    <source>
        <dbReference type="Pfam" id="PF13193"/>
    </source>
</evidence>
<sequence length="521" mass="57413">MTLHVKDRFLDSIEKFADKEALDCHDGILSYKELGSRALNLVRCFDEDKVSKVGIFGDRDVLSYVTLFASVISLRTFVPLNQRFPVKKLIYIIEKSDLDTIYVSKNCLNLIVKILPEVKRKLKVYVADTDAASRVQGTGADIRVLDIKGTDSAADAKLMDALRKVQPALSHPLYIIFTSGTTGDPKGVEVSFDNMAAFLDAVSALFNYSSDDRIAQVSDITFDLSQGEIFAAFSHGAALVVVYPQYLFAFASFLDKKQISCVTLVPSAALLLNKMGLLEEGGLKSLRLCNFLGEALPYSACAALSKSAINADFYNTYGPTEATVAISYFKVDDFKQSGNVPIGFMYDRSVAILRAADGTIAKDEGEICLGGPQICNGYYKNEAKNASAFFMHDGIRFYRTGDLGCYEMVDDRRVLVYKGRIDDEVKVQGFRVSLLEIDEAFVSAFKVSGAAVALYDNLGSASIALVVHGKDNSIDKKEIINTLKEMLPFYMLPSKIIFKESMPYNANGKLDRKALFNELSS</sequence>
<feature type="domain" description="AMP-binding enzyme C-terminal" evidence="2">
    <location>
        <begin position="436"/>
        <end position="509"/>
    </location>
</feature>
<dbReference type="GO" id="GO:0043041">
    <property type="term" value="P:amino acid activation for nonribosomal peptide biosynthetic process"/>
    <property type="evidence" value="ECO:0007669"/>
    <property type="project" value="TreeGrafter"/>
</dbReference>
<dbReference type="RefSeq" id="WP_181463163.1">
    <property type="nucleotide sequence ID" value="NZ_UAPV01000001.1"/>
</dbReference>
<keyword evidence="4" id="KW-1185">Reference proteome</keyword>
<keyword evidence="3" id="KW-0436">Ligase</keyword>
<dbReference type="PANTHER" id="PTHR45527:SF1">
    <property type="entry name" value="FATTY ACID SYNTHASE"/>
    <property type="match status" value="1"/>
</dbReference>
<dbReference type="InterPro" id="IPR000873">
    <property type="entry name" value="AMP-dep_synth/lig_dom"/>
</dbReference>
<dbReference type="GO" id="GO:0005737">
    <property type="term" value="C:cytoplasm"/>
    <property type="evidence" value="ECO:0007669"/>
    <property type="project" value="TreeGrafter"/>
</dbReference>
<dbReference type="InterPro" id="IPR025110">
    <property type="entry name" value="AMP-bd_C"/>
</dbReference>